<reference evidence="2" key="1">
    <citation type="submission" date="2020-11" db="EMBL/GenBank/DDBJ databases">
        <authorList>
            <consortium name="DOE Joint Genome Institute"/>
            <person name="Ahrendt S."/>
            <person name="Riley R."/>
            <person name="Andreopoulos W."/>
            <person name="Labutti K."/>
            <person name="Pangilinan J."/>
            <person name="Ruiz-Duenas F.J."/>
            <person name="Barrasa J.M."/>
            <person name="Sanchez-Garcia M."/>
            <person name="Camarero S."/>
            <person name="Miyauchi S."/>
            <person name="Serrano A."/>
            <person name="Linde D."/>
            <person name="Babiker R."/>
            <person name="Drula E."/>
            <person name="Ayuso-Fernandez I."/>
            <person name="Pacheco R."/>
            <person name="Padilla G."/>
            <person name="Ferreira P."/>
            <person name="Barriuso J."/>
            <person name="Kellner H."/>
            <person name="Castanera R."/>
            <person name="Alfaro M."/>
            <person name="Ramirez L."/>
            <person name="Pisabarro A.G."/>
            <person name="Kuo A."/>
            <person name="Tritt A."/>
            <person name="Lipzen A."/>
            <person name="He G."/>
            <person name="Yan M."/>
            <person name="Ng V."/>
            <person name="Cullen D."/>
            <person name="Martin F."/>
            <person name="Rosso M.-N."/>
            <person name="Henrissat B."/>
            <person name="Hibbett D."/>
            <person name="Martinez A.T."/>
            <person name="Grigoriev I.V."/>
        </authorList>
    </citation>
    <scope>NUCLEOTIDE SEQUENCE</scope>
    <source>
        <strain evidence="2">MF-IS2</strain>
    </source>
</reference>
<keyword evidence="1" id="KW-0812">Transmembrane</keyword>
<evidence type="ECO:0008006" key="4">
    <source>
        <dbReference type="Google" id="ProtNLM"/>
    </source>
</evidence>
<evidence type="ECO:0000313" key="3">
    <source>
        <dbReference type="Proteomes" id="UP000807342"/>
    </source>
</evidence>
<dbReference type="EMBL" id="MU152368">
    <property type="protein sequence ID" value="KAF9440641.1"/>
    <property type="molecule type" value="Genomic_DNA"/>
</dbReference>
<evidence type="ECO:0000313" key="2">
    <source>
        <dbReference type="EMBL" id="KAF9440641.1"/>
    </source>
</evidence>
<dbReference type="AlphaFoldDB" id="A0A9P5X0E9"/>
<accession>A0A9P5X0E9</accession>
<sequence>MLPSASPSTTAKYFPLTSSTSNDLSRHCEPSALISISRTSPKHTTVAMRNTFLIRMGAFTIIESGFIVPGIFAMKNPIPIYPPIDVTLPEAKSAFTTIFVIWHALAVFLAKDIVLHILTAEWIEQYRKSGNIVPGKTDVVSRMTSGIIDQTKHFGSRVATLSFRLCFACLLLFMLLHGIGPSAITVNLLEHPHNIKIANLTVKRGNQFAWRRASLAVSLEQVGLKGTYGLIPWPSSELISAGKIIRYQTDIISYNFSCSWKQPMANGSMSSWIIDNQGWNVFLPPPDADLKGTLMDSYLVPPASFNASHTAFLFIGSNTTLSQNVKLDLEGIPTKFIPPNRDSMAGNNTSPVLVSALVCDPRPHVSSATAVLSGISLWIDGYHDHPRVKNIPRAAVNAIFSDSLLTAASPIRSGRFNIIACILFLNPSCERHYKLASGIKPLSLDKINQQMNTILLSSAKVYLSGSMLTGTNPTSSATNMMETKAVEEAQELALVASTSFLIVLIIVVGVVILLLCTLMVMARVDHLQTFDLENIVKILKAV</sequence>
<feature type="transmembrane region" description="Helical" evidence="1">
    <location>
        <begin position="500"/>
        <end position="522"/>
    </location>
</feature>
<keyword evidence="3" id="KW-1185">Reference proteome</keyword>
<gene>
    <name evidence="2" type="ORF">P691DRAFT_781814</name>
</gene>
<organism evidence="2 3">
    <name type="scientific">Macrolepiota fuliginosa MF-IS2</name>
    <dbReference type="NCBI Taxonomy" id="1400762"/>
    <lineage>
        <taxon>Eukaryota</taxon>
        <taxon>Fungi</taxon>
        <taxon>Dikarya</taxon>
        <taxon>Basidiomycota</taxon>
        <taxon>Agaricomycotina</taxon>
        <taxon>Agaricomycetes</taxon>
        <taxon>Agaricomycetidae</taxon>
        <taxon>Agaricales</taxon>
        <taxon>Agaricineae</taxon>
        <taxon>Agaricaceae</taxon>
        <taxon>Macrolepiota</taxon>
    </lineage>
</organism>
<evidence type="ECO:0000256" key="1">
    <source>
        <dbReference type="SAM" id="Phobius"/>
    </source>
</evidence>
<keyword evidence="1" id="KW-0472">Membrane</keyword>
<feature type="transmembrane region" description="Helical" evidence="1">
    <location>
        <begin position="52"/>
        <end position="74"/>
    </location>
</feature>
<name>A0A9P5X0E9_9AGAR</name>
<keyword evidence="1" id="KW-1133">Transmembrane helix</keyword>
<comment type="caution">
    <text evidence="2">The sequence shown here is derived from an EMBL/GenBank/DDBJ whole genome shotgun (WGS) entry which is preliminary data.</text>
</comment>
<feature type="transmembrane region" description="Helical" evidence="1">
    <location>
        <begin position="94"/>
        <end position="118"/>
    </location>
</feature>
<protein>
    <recommendedName>
        <fullName evidence="4">Transmembrane protein</fullName>
    </recommendedName>
</protein>
<dbReference type="Proteomes" id="UP000807342">
    <property type="component" value="Unassembled WGS sequence"/>
</dbReference>
<dbReference type="OrthoDB" id="3028494at2759"/>
<proteinExistence type="predicted"/>
<feature type="transmembrane region" description="Helical" evidence="1">
    <location>
        <begin position="161"/>
        <end position="180"/>
    </location>
</feature>